<dbReference type="SUPFAM" id="SSF52833">
    <property type="entry name" value="Thioredoxin-like"/>
    <property type="match status" value="1"/>
</dbReference>
<dbReference type="Gene3D" id="3.40.30.10">
    <property type="entry name" value="Glutaredoxin"/>
    <property type="match status" value="1"/>
</dbReference>
<feature type="domain" description="Thioredoxin" evidence="1">
    <location>
        <begin position="10"/>
        <end position="97"/>
    </location>
</feature>
<evidence type="ECO:0000313" key="3">
    <source>
        <dbReference type="EMBL" id="QXH81692.1"/>
    </source>
</evidence>
<accession>A0A8H9Z3E9</accession>
<evidence type="ECO:0000313" key="4">
    <source>
        <dbReference type="Proteomes" id="UP000615613"/>
    </source>
</evidence>
<protein>
    <submittedName>
        <fullName evidence="2">Thioredoxin family protein</fullName>
    </submittedName>
</protein>
<dbReference type="InterPro" id="IPR013766">
    <property type="entry name" value="Thioredoxin_domain"/>
</dbReference>
<dbReference type="EMBL" id="CP077084">
    <property type="protein sequence ID" value="QXH81692.1"/>
    <property type="molecule type" value="Genomic_DNA"/>
</dbReference>
<reference evidence="2" key="1">
    <citation type="journal article" date="2020" name="Microorganisms">
        <title>Reliable Identification of Environmental Pseudomonas Isolates Using the rpoD Gene.</title>
        <authorList>
            <consortium name="The Broad Institute Genome Sequencing Platform"/>
            <person name="Girard L."/>
            <person name="Lood C."/>
            <person name="Rokni-Zadeh H."/>
            <person name="van Noort V."/>
            <person name="Lavigne R."/>
            <person name="De Mot R."/>
        </authorList>
    </citation>
    <scope>NUCLEOTIDE SEQUENCE [LARGE SCALE GENOMIC DNA]</scope>
    <source>
        <strain evidence="2">SWRI145</strain>
    </source>
</reference>
<dbReference type="KEGG" id="ptrt:HU722_0016915"/>
<dbReference type="AlphaFoldDB" id="A0A8H9Z3E9"/>
<dbReference type="CDD" id="cd02947">
    <property type="entry name" value="TRX_family"/>
    <property type="match status" value="1"/>
</dbReference>
<evidence type="ECO:0000313" key="2">
    <source>
        <dbReference type="EMBL" id="MBC3298676.1"/>
    </source>
</evidence>
<dbReference type="Pfam" id="PF00085">
    <property type="entry name" value="Thioredoxin"/>
    <property type="match status" value="1"/>
</dbReference>
<proteinExistence type="predicted"/>
<reference evidence="3" key="2">
    <citation type="submission" date="2021-06" db="EMBL/GenBank/DDBJ databases">
        <title>Updating the genus Pseudomonas: Description of 43 new species and partition of the Pseudomonas putida group.</title>
        <authorList>
            <person name="Girard L."/>
            <person name="Lood C."/>
            <person name="Vandamme P."/>
            <person name="Rokni-Zadeh H."/>
            <person name="van Noort V."/>
            <person name="Hofte M."/>
            <person name="Lavigne R."/>
            <person name="De Mot R."/>
        </authorList>
    </citation>
    <scope>NUCLEOTIDE SEQUENCE</scope>
    <source>
        <strain evidence="3">SWRI145</strain>
    </source>
</reference>
<dbReference type="Proteomes" id="UP000615613">
    <property type="component" value="Chromosome"/>
</dbReference>
<dbReference type="InterPro" id="IPR036249">
    <property type="entry name" value="Thioredoxin-like_sf"/>
</dbReference>
<dbReference type="RefSeq" id="WP_065880679.1">
    <property type="nucleotide sequence ID" value="NZ_CP077084.1"/>
</dbReference>
<organism evidence="2">
    <name type="scientific">Pseudomonas tritici</name>
    <dbReference type="NCBI Taxonomy" id="2745518"/>
    <lineage>
        <taxon>Bacteria</taxon>
        <taxon>Pseudomonadati</taxon>
        <taxon>Pseudomonadota</taxon>
        <taxon>Gammaproteobacteria</taxon>
        <taxon>Pseudomonadales</taxon>
        <taxon>Pseudomonadaceae</taxon>
        <taxon>Pseudomonas</taxon>
    </lineage>
</organism>
<evidence type="ECO:0000259" key="1">
    <source>
        <dbReference type="Pfam" id="PF00085"/>
    </source>
</evidence>
<gene>
    <name evidence="3" type="ORF">HU722_0016915</name>
    <name evidence="2" type="ORF">HU722_44855</name>
</gene>
<dbReference type="EMBL" id="JABWQF010000050">
    <property type="protein sequence ID" value="MBC3298676.1"/>
    <property type="molecule type" value="Genomic_DNA"/>
</dbReference>
<keyword evidence="4" id="KW-1185">Reference proteome</keyword>
<name>A0A8H9Z3E9_9PSED</name>
<sequence length="119" mass="13300">MGSAKDVITSIEDYQSVLASNRIVFLLFVMPDCAPCAKAVKLFEPIADTYDSTIKSMVLETAKTPKLPLEINSTPTLVTHVEGKVMEVFKGFDSWETQEQTLTEIFRRYARQRAPGEPA</sequence>